<dbReference type="Gene3D" id="1.10.630.10">
    <property type="entry name" value="Cytochrome P450"/>
    <property type="match status" value="1"/>
</dbReference>
<keyword evidence="9" id="KW-1185">Reference proteome</keyword>
<comment type="cofactor">
    <cofactor evidence="1 5">
        <name>heme</name>
        <dbReference type="ChEBI" id="CHEBI:30413"/>
    </cofactor>
</comment>
<dbReference type="GO" id="GO:0016705">
    <property type="term" value="F:oxidoreductase activity, acting on paired donors, with incorporation or reduction of molecular oxygen"/>
    <property type="evidence" value="ECO:0007669"/>
    <property type="project" value="InterPro"/>
</dbReference>
<dbReference type="Proteomes" id="UP001244011">
    <property type="component" value="Unassembled WGS sequence"/>
</dbReference>
<reference evidence="8" key="1">
    <citation type="submission" date="2023-06" db="EMBL/GenBank/DDBJ databases">
        <title>Genome-scale phylogeny and comparative genomics of the fungal order Sordariales.</title>
        <authorList>
            <consortium name="Lawrence Berkeley National Laboratory"/>
            <person name="Hensen N."/>
            <person name="Bonometti L."/>
            <person name="Westerberg I."/>
            <person name="Brannstrom I.O."/>
            <person name="Guillou S."/>
            <person name="Cros-Aarteil S."/>
            <person name="Calhoun S."/>
            <person name="Haridas S."/>
            <person name="Kuo A."/>
            <person name="Mondo S."/>
            <person name="Pangilinan J."/>
            <person name="Riley R."/>
            <person name="Labutti K."/>
            <person name="Andreopoulos B."/>
            <person name="Lipzen A."/>
            <person name="Chen C."/>
            <person name="Yanf M."/>
            <person name="Daum C."/>
            <person name="Ng V."/>
            <person name="Clum A."/>
            <person name="Steindorff A."/>
            <person name="Ohm R."/>
            <person name="Martin F."/>
            <person name="Silar P."/>
            <person name="Natvig D."/>
            <person name="Lalanne C."/>
            <person name="Gautier V."/>
            <person name="Ament-Velasquez S.L."/>
            <person name="Kruys A."/>
            <person name="Hutchinson M.I."/>
            <person name="Powell A.J."/>
            <person name="Barry K."/>
            <person name="Miller A.N."/>
            <person name="Grigoriev I.V."/>
            <person name="Debuchy R."/>
            <person name="Gladieux P."/>
            <person name="Thoren M.H."/>
            <person name="Johannesson H."/>
        </authorList>
    </citation>
    <scope>NUCLEOTIDE SEQUENCE</scope>
    <source>
        <strain evidence="8">8032-3</strain>
    </source>
</reference>
<evidence type="ECO:0000256" key="1">
    <source>
        <dbReference type="ARBA" id="ARBA00001971"/>
    </source>
</evidence>
<dbReference type="PANTHER" id="PTHR24305:SF85">
    <property type="entry name" value="P450, PUTATIVE (EUROFUNG)-RELATED"/>
    <property type="match status" value="1"/>
</dbReference>
<dbReference type="RefSeq" id="XP_060280733.1">
    <property type="nucleotide sequence ID" value="XM_060428735.1"/>
</dbReference>
<feature type="chain" id="PRO_5042477463" evidence="7">
    <location>
        <begin position="16"/>
        <end position="510"/>
    </location>
</feature>
<evidence type="ECO:0000256" key="2">
    <source>
        <dbReference type="ARBA" id="ARBA00022617"/>
    </source>
</evidence>
<accession>A0AAJ0FKX1</accession>
<keyword evidence="6" id="KW-0503">Monooxygenase</keyword>
<dbReference type="InterPro" id="IPR002401">
    <property type="entry name" value="Cyt_P450_E_grp-I"/>
</dbReference>
<dbReference type="EMBL" id="MU839020">
    <property type="protein sequence ID" value="KAK1764520.1"/>
    <property type="molecule type" value="Genomic_DNA"/>
</dbReference>
<dbReference type="AlphaFoldDB" id="A0AAJ0FKX1"/>
<dbReference type="InterPro" id="IPR001128">
    <property type="entry name" value="Cyt_P450"/>
</dbReference>
<dbReference type="InterPro" id="IPR050121">
    <property type="entry name" value="Cytochrome_P450_monoxygenase"/>
</dbReference>
<dbReference type="GeneID" id="85311922"/>
<keyword evidence="7" id="KW-0732">Signal</keyword>
<dbReference type="InterPro" id="IPR017972">
    <property type="entry name" value="Cyt_P450_CS"/>
</dbReference>
<comment type="similarity">
    <text evidence="6">Belongs to the cytochrome P450 family.</text>
</comment>
<dbReference type="Pfam" id="PF00067">
    <property type="entry name" value="p450"/>
    <property type="match status" value="1"/>
</dbReference>
<feature type="signal peptide" evidence="7">
    <location>
        <begin position="1"/>
        <end position="15"/>
    </location>
</feature>
<feature type="binding site" description="axial binding residue" evidence="5">
    <location>
        <position position="453"/>
    </location>
    <ligand>
        <name>heme</name>
        <dbReference type="ChEBI" id="CHEBI:30413"/>
    </ligand>
    <ligandPart>
        <name>Fe</name>
        <dbReference type="ChEBI" id="CHEBI:18248"/>
    </ligandPart>
</feature>
<dbReference type="PRINTS" id="PR00385">
    <property type="entry name" value="P450"/>
</dbReference>
<keyword evidence="2 5" id="KW-0349">Heme</keyword>
<keyword evidence="6" id="KW-0560">Oxidoreductase</keyword>
<keyword evidence="3 5" id="KW-0479">Metal-binding</keyword>
<dbReference type="PROSITE" id="PS00086">
    <property type="entry name" value="CYTOCHROME_P450"/>
    <property type="match status" value="1"/>
</dbReference>
<proteinExistence type="inferred from homology"/>
<dbReference type="GO" id="GO:0004497">
    <property type="term" value="F:monooxygenase activity"/>
    <property type="evidence" value="ECO:0007669"/>
    <property type="project" value="UniProtKB-KW"/>
</dbReference>
<sequence>MALNQLLTWIPLAVAAAVAAVALQFVAQIIHYHFFHPLAKFPGPFWGGVTRIWIALQFYWGTELETQQKLHAKYGPVIRVTPTMLLVSDSKKLPEMYNRLADKSDYYISPSFGPVENILVTRDHNKHTQLRKVMAGPYSFSNIKKMEPLVDARVSRWLERLQTEFVDKNKPVDFTPWTVFLAYDVISEIGFGAPIGFVEAGCDRDDIIKHLHAGLREKAILNRLYPFLKMAKKSWLGRKYFESSPDDSNGLGILMRLRDELLERRLKDIEYGKEGRQDLLQTFLKARTAEGKPLEISYIKSEILLVLLAGADTTGTVMQGLIHQCITRHEIYKRLVDEIDEAERNGHLSATPQYEEVSKHCPYYVACVREVMRLWPSSPALFPRLVSAPGIDFNGKLAPPDTEVASTPFLIHRDKDMYGPDAEEFVPERWLDPEQCKKYLKYFFGFGYGARVCLGKDIAHMEIFKAPMQLLRRYNVSAADKDRVGTYTVVGGVSYWKDMFITITTKKRET</sequence>
<dbReference type="InterPro" id="IPR036396">
    <property type="entry name" value="Cyt_P450_sf"/>
</dbReference>
<comment type="caution">
    <text evidence="8">The sequence shown here is derived from an EMBL/GenBank/DDBJ whole genome shotgun (WGS) entry which is preliminary data.</text>
</comment>
<evidence type="ECO:0000313" key="8">
    <source>
        <dbReference type="EMBL" id="KAK1764520.1"/>
    </source>
</evidence>
<keyword evidence="4 5" id="KW-0408">Iron</keyword>
<evidence type="ECO:0000256" key="5">
    <source>
        <dbReference type="PIRSR" id="PIRSR602401-1"/>
    </source>
</evidence>
<dbReference type="SUPFAM" id="SSF48264">
    <property type="entry name" value="Cytochrome P450"/>
    <property type="match status" value="1"/>
</dbReference>
<dbReference type="PRINTS" id="PR00463">
    <property type="entry name" value="EP450I"/>
</dbReference>
<gene>
    <name evidence="8" type="ORF">QBC33DRAFT_547446</name>
</gene>
<dbReference type="PANTHER" id="PTHR24305">
    <property type="entry name" value="CYTOCHROME P450"/>
    <property type="match status" value="1"/>
</dbReference>
<evidence type="ECO:0000256" key="3">
    <source>
        <dbReference type="ARBA" id="ARBA00022723"/>
    </source>
</evidence>
<evidence type="ECO:0000256" key="4">
    <source>
        <dbReference type="ARBA" id="ARBA00023004"/>
    </source>
</evidence>
<evidence type="ECO:0000256" key="7">
    <source>
        <dbReference type="SAM" id="SignalP"/>
    </source>
</evidence>
<evidence type="ECO:0000256" key="6">
    <source>
        <dbReference type="RuleBase" id="RU000461"/>
    </source>
</evidence>
<evidence type="ECO:0000313" key="9">
    <source>
        <dbReference type="Proteomes" id="UP001244011"/>
    </source>
</evidence>
<protein>
    <submittedName>
        <fullName evidence="8">Cytochrome P450</fullName>
    </submittedName>
</protein>
<name>A0AAJ0FKX1_9PEZI</name>
<organism evidence="8 9">
    <name type="scientific">Phialemonium atrogriseum</name>
    <dbReference type="NCBI Taxonomy" id="1093897"/>
    <lineage>
        <taxon>Eukaryota</taxon>
        <taxon>Fungi</taxon>
        <taxon>Dikarya</taxon>
        <taxon>Ascomycota</taxon>
        <taxon>Pezizomycotina</taxon>
        <taxon>Sordariomycetes</taxon>
        <taxon>Sordariomycetidae</taxon>
        <taxon>Cephalothecales</taxon>
        <taxon>Cephalothecaceae</taxon>
        <taxon>Phialemonium</taxon>
    </lineage>
</organism>
<dbReference type="GO" id="GO:0020037">
    <property type="term" value="F:heme binding"/>
    <property type="evidence" value="ECO:0007669"/>
    <property type="project" value="InterPro"/>
</dbReference>
<dbReference type="GO" id="GO:0005506">
    <property type="term" value="F:iron ion binding"/>
    <property type="evidence" value="ECO:0007669"/>
    <property type="project" value="InterPro"/>
</dbReference>